<evidence type="ECO:0000259" key="15">
    <source>
        <dbReference type="Pfam" id="PF00689"/>
    </source>
</evidence>
<keyword evidence="5 14" id="KW-0547">Nucleotide-binding</keyword>
<dbReference type="GO" id="GO:0016887">
    <property type="term" value="F:ATP hydrolysis activity"/>
    <property type="evidence" value="ECO:0007669"/>
    <property type="project" value="InterPro"/>
</dbReference>
<evidence type="ECO:0000256" key="12">
    <source>
        <dbReference type="ARBA" id="ARBA00023065"/>
    </source>
</evidence>
<feature type="transmembrane region" description="Helical" evidence="14">
    <location>
        <begin position="6"/>
        <end position="36"/>
    </location>
</feature>
<comment type="subcellular location">
    <subcellularLocation>
        <location evidence="1">Endomembrane system</location>
        <topology evidence="1">Multi-pass membrane protein</topology>
    </subcellularLocation>
    <subcellularLocation>
        <location evidence="14">Membrane</location>
        <topology evidence="14">Multi-pass membrane protein</topology>
    </subcellularLocation>
</comment>
<comment type="caution">
    <text evidence="14">Lacks conserved residue(s) required for the propagation of feature annotation.</text>
</comment>
<keyword evidence="3 14" id="KW-0812">Transmembrane</keyword>
<evidence type="ECO:0000256" key="11">
    <source>
        <dbReference type="ARBA" id="ARBA00023008"/>
    </source>
</evidence>
<dbReference type="GO" id="GO:0005524">
    <property type="term" value="F:ATP binding"/>
    <property type="evidence" value="ECO:0007669"/>
    <property type="project" value="UniProtKB-KW"/>
</dbReference>
<dbReference type="InterPro" id="IPR023214">
    <property type="entry name" value="HAD_sf"/>
</dbReference>
<dbReference type="NCBIfam" id="TIGR01494">
    <property type="entry name" value="ATPase_P-type"/>
    <property type="match status" value="2"/>
</dbReference>
<dbReference type="InterPro" id="IPR018303">
    <property type="entry name" value="ATPase_P-typ_P_site"/>
</dbReference>
<evidence type="ECO:0000256" key="14">
    <source>
        <dbReference type="RuleBase" id="RU361146"/>
    </source>
</evidence>
<comment type="function">
    <text evidence="14">Catalyzes the hydrolysis of ATP coupled with the transport of calcium.</text>
</comment>
<dbReference type="SUPFAM" id="SSF81660">
    <property type="entry name" value="Metal cation-transporting ATPase, ATP-binding domain N"/>
    <property type="match status" value="1"/>
</dbReference>
<dbReference type="WBParaSite" id="PDA_v2.g16344.t1">
    <property type="protein sequence ID" value="PDA_v2.g16344.t1"/>
    <property type="gene ID" value="PDA_v2.g16344"/>
</dbReference>
<dbReference type="InterPro" id="IPR001757">
    <property type="entry name" value="P_typ_ATPase"/>
</dbReference>
<evidence type="ECO:0000256" key="3">
    <source>
        <dbReference type="ARBA" id="ARBA00022692"/>
    </source>
</evidence>
<dbReference type="InterPro" id="IPR044492">
    <property type="entry name" value="P_typ_ATPase_HD_dom"/>
</dbReference>
<keyword evidence="11" id="KW-0186">Copper</keyword>
<dbReference type="NCBIfam" id="TIGR01517">
    <property type="entry name" value="ATPase-IIB_Ca"/>
    <property type="match status" value="1"/>
</dbReference>
<dbReference type="Pfam" id="PF13246">
    <property type="entry name" value="Cation_ATPase"/>
    <property type="match status" value="1"/>
</dbReference>
<dbReference type="SUPFAM" id="SSF56784">
    <property type="entry name" value="HAD-like"/>
    <property type="match status" value="1"/>
</dbReference>
<feature type="transmembrane region" description="Helical" evidence="14">
    <location>
        <begin position="572"/>
        <end position="589"/>
    </location>
</feature>
<dbReference type="Pfam" id="PF08282">
    <property type="entry name" value="Hydrolase_3"/>
    <property type="match status" value="1"/>
</dbReference>
<evidence type="ECO:0000256" key="10">
    <source>
        <dbReference type="ARBA" id="ARBA00022989"/>
    </source>
</evidence>
<evidence type="ECO:0000256" key="8">
    <source>
        <dbReference type="ARBA" id="ARBA00022842"/>
    </source>
</evidence>
<feature type="domain" description="Cation-transporting P-type ATPase C-terminal" evidence="15">
    <location>
        <begin position="484"/>
        <end position="665"/>
    </location>
</feature>
<dbReference type="SFLD" id="SFLDG00002">
    <property type="entry name" value="C1.7:_P-type_atpase_like"/>
    <property type="match status" value="1"/>
</dbReference>
<dbReference type="InterPro" id="IPR023299">
    <property type="entry name" value="ATPase_P-typ_cyto_dom_N"/>
</dbReference>
<dbReference type="GO" id="GO:0005388">
    <property type="term" value="F:P-type calcium transporter activity"/>
    <property type="evidence" value="ECO:0007669"/>
    <property type="project" value="UniProtKB-EC"/>
</dbReference>
<dbReference type="Gene3D" id="1.20.1110.10">
    <property type="entry name" value="Calcium-transporting ATPase, transmembrane domain"/>
    <property type="match status" value="1"/>
</dbReference>
<keyword evidence="7 14" id="KW-0067">ATP-binding</keyword>
<dbReference type="Gene3D" id="3.40.50.1000">
    <property type="entry name" value="HAD superfamily/HAD-like"/>
    <property type="match status" value="1"/>
</dbReference>
<keyword evidence="14" id="KW-0106">Calcium</keyword>
<keyword evidence="12 14" id="KW-0406">Ion transport</keyword>
<dbReference type="GO" id="GO:0012505">
    <property type="term" value="C:endomembrane system"/>
    <property type="evidence" value="ECO:0007669"/>
    <property type="project" value="UniProtKB-SubCell"/>
</dbReference>
<organism evidence="16 17">
    <name type="scientific">Panagrolaimus davidi</name>
    <dbReference type="NCBI Taxonomy" id="227884"/>
    <lineage>
        <taxon>Eukaryota</taxon>
        <taxon>Metazoa</taxon>
        <taxon>Ecdysozoa</taxon>
        <taxon>Nematoda</taxon>
        <taxon>Chromadorea</taxon>
        <taxon>Rhabditida</taxon>
        <taxon>Tylenchina</taxon>
        <taxon>Panagrolaimomorpha</taxon>
        <taxon>Panagrolaimoidea</taxon>
        <taxon>Panagrolaimidae</taxon>
        <taxon>Panagrolaimus</taxon>
    </lineage>
</organism>
<dbReference type="EC" id="7.2.2.10" evidence="14"/>
<dbReference type="SUPFAM" id="SSF81665">
    <property type="entry name" value="Calcium ATPase, transmembrane domain M"/>
    <property type="match status" value="1"/>
</dbReference>
<proteinExistence type="inferred from homology"/>
<accession>A0A914PNG7</accession>
<dbReference type="PROSITE" id="PS00154">
    <property type="entry name" value="ATPASE_E1_E2"/>
    <property type="match status" value="1"/>
</dbReference>
<name>A0A914PNG7_9BILA</name>
<evidence type="ECO:0000256" key="4">
    <source>
        <dbReference type="ARBA" id="ARBA00022723"/>
    </source>
</evidence>
<evidence type="ECO:0000256" key="6">
    <source>
        <dbReference type="ARBA" id="ARBA00022796"/>
    </source>
</evidence>
<dbReference type="PRINTS" id="PR00121">
    <property type="entry name" value="NAKATPASE"/>
</dbReference>
<feature type="transmembrane region" description="Helical" evidence="14">
    <location>
        <begin position="610"/>
        <end position="630"/>
    </location>
</feature>
<dbReference type="AlphaFoldDB" id="A0A914PNG7"/>
<dbReference type="FunFam" id="3.40.50.1000:FF:000144">
    <property type="entry name" value="copper-transporting ATPase 1 isoform X2"/>
    <property type="match status" value="1"/>
</dbReference>
<comment type="catalytic activity">
    <reaction evidence="14">
        <text>Ca(2+)(in) + ATP + H2O = Ca(2+)(out) + ADP + phosphate + H(+)</text>
        <dbReference type="Rhea" id="RHEA:18105"/>
        <dbReference type="ChEBI" id="CHEBI:15377"/>
        <dbReference type="ChEBI" id="CHEBI:15378"/>
        <dbReference type="ChEBI" id="CHEBI:29108"/>
        <dbReference type="ChEBI" id="CHEBI:30616"/>
        <dbReference type="ChEBI" id="CHEBI:43474"/>
        <dbReference type="ChEBI" id="CHEBI:456216"/>
        <dbReference type="EC" id="7.2.2.10"/>
    </reaction>
</comment>
<dbReference type="SFLD" id="SFLDS00003">
    <property type="entry name" value="Haloacid_Dehalogenase"/>
    <property type="match status" value="1"/>
</dbReference>
<evidence type="ECO:0000313" key="16">
    <source>
        <dbReference type="Proteomes" id="UP000887578"/>
    </source>
</evidence>
<evidence type="ECO:0000256" key="1">
    <source>
        <dbReference type="ARBA" id="ARBA00004127"/>
    </source>
</evidence>
<dbReference type="Gene3D" id="3.40.1110.10">
    <property type="entry name" value="Calcium-transporting ATPase, cytoplasmic domain N"/>
    <property type="match status" value="1"/>
</dbReference>
<dbReference type="PANTHER" id="PTHR24093">
    <property type="entry name" value="CATION TRANSPORTING ATPASE"/>
    <property type="match status" value="1"/>
</dbReference>
<dbReference type="GO" id="GO:0006825">
    <property type="term" value="P:copper ion transport"/>
    <property type="evidence" value="ECO:0007669"/>
    <property type="project" value="UniProtKB-KW"/>
</dbReference>
<dbReference type="InterPro" id="IPR023298">
    <property type="entry name" value="ATPase_P-typ_TM_dom_sf"/>
</dbReference>
<sequence length="678" mass="74923">MSDLKHFINFLIIGVTVLVVAVPEGLPLAVTLSLAYSVKKMMKDNNLVRHIDACETMGNATSICSDKTGTLTTNRMTVVQCFLAGKFYKSGEPVNYESIHPFHSKLIIEAISVNSSYASQTISPKAEGEQITQLGNKTECALLGFVLSLGQSYQSIRDKNPESSFFKVYTFNSVRKSMATVIKNSETGGYRLFVKGASEIMLSRCKWIIGSESTIQLFGEAEITSVIQNVIDPMTSHGLRTICIAYKDFVPKKTVQENDVEYFESIDWENEAAILNDLTCLLVVGIHDPVRPEVPDAIRRCQEAGITVRMVTGDNINTARAIANECGILIDGEDSLVMDGKEFNKRIRNENGEISQTKLDAIWPKLRVLARAQPTDKYILVKGIIDSNISVNREVVAVTGDGTNDGLALKKADVGFAMGIAGTDVAKEASDIILTDDNFNSIVKAVMWGRNVYDSIAKFLQFQLTVNIVAVVVAFVGACAIQDTPLKAVQMLWVNLIMDTLASLALATEPPTEDLLKRKPYGRTSPLISKMMLRNIAGHAVYQLSILFGLIFAGDKLFGIRSDRWAPINAPAGQHFTIVFNTFIMMTLFNELNARKIHGERNIFKGLLSNPIFCCIWIITFVLQVVIVQFGGKWFSTAPLEWHLWLACLGFGVGTLLWGQFVNWIPVNFAGDVKNKIQ</sequence>
<dbReference type="GO" id="GO:0046872">
    <property type="term" value="F:metal ion binding"/>
    <property type="evidence" value="ECO:0007669"/>
    <property type="project" value="UniProtKB-KW"/>
</dbReference>
<dbReference type="GO" id="GO:0005886">
    <property type="term" value="C:plasma membrane"/>
    <property type="evidence" value="ECO:0007669"/>
    <property type="project" value="TreeGrafter"/>
</dbReference>
<keyword evidence="6" id="KW-0187">Copper transport</keyword>
<keyword evidence="10 14" id="KW-1133">Transmembrane helix</keyword>
<dbReference type="InterPro" id="IPR036412">
    <property type="entry name" value="HAD-like_sf"/>
</dbReference>
<keyword evidence="4" id="KW-0479">Metal-binding</keyword>
<dbReference type="GO" id="GO:0051480">
    <property type="term" value="P:regulation of cytosolic calcium ion concentration"/>
    <property type="evidence" value="ECO:0007669"/>
    <property type="project" value="TreeGrafter"/>
</dbReference>
<keyword evidence="14" id="KW-0109">Calcium transport</keyword>
<evidence type="ECO:0000256" key="2">
    <source>
        <dbReference type="ARBA" id="ARBA00022448"/>
    </source>
</evidence>
<dbReference type="InterPro" id="IPR006408">
    <property type="entry name" value="P-type_ATPase_IIB"/>
</dbReference>
<evidence type="ECO:0000313" key="17">
    <source>
        <dbReference type="WBParaSite" id="PDA_v2.g16344.t1"/>
    </source>
</evidence>
<dbReference type="SFLD" id="SFLDF00027">
    <property type="entry name" value="p-type_atpase"/>
    <property type="match status" value="1"/>
</dbReference>
<dbReference type="Proteomes" id="UP000887578">
    <property type="component" value="Unplaced"/>
</dbReference>
<keyword evidence="8" id="KW-0460">Magnesium</keyword>
<keyword evidence="2 14" id="KW-0813">Transport</keyword>
<feature type="transmembrane region" description="Helical" evidence="14">
    <location>
        <begin position="642"/>
        <end position="665"/>
    </location>
</feature>
<dbReference type="FunFam" id="1.20.1110.10:FF:000001">
    <property type="entry name" value="Calcium-transporting ATPase"/>
    <property type="match status" value="1"/>
</dbReference>
<reference evidence="17" key="1">
    <citation type="submission" date="2022-11" db="UniProtKB">
        <authorList>
            <consortium name="WormBaseParasite"/>
        </authorList>
    </citation>
    <scope>IDENTIFICATION</scope>
</reference>
<dbReference type="PRINTS" id="PR00119">
    <property type="entry name" value="CATATPASE"/>
</dbReference>
<evidence type="ECO:0000256" key="13">
    <source>
        <dbReference type="ARBA" id="ARBA00023136"/>
    </source>
</evidence>
<protein>
    <recommendedName>
        <fullName evidence="14">Calcium-transporting ATPase</fullName>
        <ecNumber evidence="14">7.2.2.10</ecNumber>
    </recommendedName>
</protein>
<keyword evidence="16" id="KW-1185">Reference proteome</keyword>
<evidence type="ECO:0000256" key="5">
    <source>
        <dbReference type="ARBA" id="ARBA00022741"/>
    </source>
</evidence>
<dbReference type="PANTHER" id="PTHR24093:SF369">
    <property type="entry name" value="CALCIUM-TRANSPORTING ATPASE"/>
    <property type="match status" value="1"/>
</dbReference>
<dbReference type="InterPro" id="IPR006068">
    <property type="entry name" value="ATPase_P-typ_cation-transptr_C"/>
</dbReference>
<evidence type="ECO:0000256" key="9">
    <source>
        <dbReference type="ARBA" id="ARBA00022967"/>
    </source>
</evidence>
<feature type="transmembrane region" description="Helical" evidence="14">
    <location>
        <begin position="459"/>
        <end position="478"/>
    </location>
</feature>
<keyword evidence="13 14" id="KW-0472">Membrane</keyword>
<dbReference type="Pfam" id="PF00689">
    <property type="entry name" value="Cation_ATPase_C"/>
    <property type="match status" value="1"/>
</dbReference>
<keyword evidence="9" id="KW-1278">Translocase</keyword>
<feature type="transmembrane region" description="Helical" evidence="14">
    <location>
        <begin position="531"/>
        <end position="552"/>
    </location>
</feature>
<comment type="similarity">
    <text evidence="14">Belongs to the cation transport ATPase (P-type) (TC 3.A.3) family.</text>
</comment>
<evidence type="ECO:0000256" key="7">
    <source>
        <dbReference type="ARBA" id="ARBA00022840"/>
    </source>
</evidence>